<dbReference type="GO" id="GO:0007018">
    <property type="term" value="P:microtubule-based movement"/>
    <property type="evidence" value="ECO:0007669"/>
    <property type="project" value="InterPro"/>
</dbReference>
<keyword evidence="8" id="KW-0206">Cytoskeleton</keyword>
<dbReference type="InterPro" id="IPR036961">
    <property type="entry name" value="Kinesin_motor_dom_sf"/>
</dbReference>
<dbReference type="AlphaFoldDB" id="A0A8C9LKH6"/>
<evidence type="ECO:0000259" key="12">
    <source>
        <dbReference type="PROSITE" id="PS50067"/>
    </source>
</evidence>
<dbReference type="PANTHER" id="PTHR47968:SF13">
    <property type="entry name" value="KINESIN-LIKE PROTEIN KIF19 ISOFORM X1"/>
    <property type="match status" value="1"/>
</dbReference>
<proteinExistence type="inferred from homology"/>
<reference evidence="13" key="2">
    <citation type="submission" date="2025-09" db="UniProtKB">
        <authorList>
            <consortium name="Ensembl"/>
        </authorList>
    </citation>
    <scope>IDENTIFICATION</scope>
</reference>
<keyword evidence="2" id="KW-0963">Cytoplasm</keyword>
<dbReference type="InterPro" id="IPR027417">
    <property type="entry name" value="P-loop_NTPase"/>
</dbReference>
<dbReference type="Pfam" id="PF00225">
    <property type="entry name" value="Kinesin"/>
    <property type="match status" value="1"/>
</dbReference>
<comment type="subcellular location">
    <subcellularLocation>
        <location evidence="1">Cytoplasm</location>
        <location evidence="1">Cytoskeleton</location>
    </subcellularLocation>
</comment>
<evidence type="ECO:0000256" key="6">
    <source>
        <dbReference type="ARBA" id="ARBA00023054"/>
    </source>
</evidence>
<keyword evidence="3 10" id="KW-0493">Microtubule</keyword>
<evidence type="ECO:0000256" key="4">
    <source>
        <dbReference type="ARBA" id="ARBA00022741"/>
    </source>
</evidence>
<accession>A0A8C9LKH6</accession>
<dbReference type="GO" id="GO:0003777">
    <property type="term" value="F:microtubule motor activity"/>
    <property type="evidence" value="ECO:0007669"/>
    <property type="project" value="InterPro"/>
</dbReference>
<comment type="caution">
    <text evidence="9">Lacks conserved residue(s) required for the propagation of feature annotation.</text>
</comment>
<dbReference type="PROSITE" id="PS00411">
    <property type="entry name" value="KINESIN_MOTOR_1"/>
    <property type="match status" value="1"/>
</dbReference>
<evidence type="ECO:0000256" key="8">
    <source>
        <dbReference type="ARBA" id="ARBA00023212"/>
    </source>
</evidence>
<evidence type="ECO:0000256" key="7">
    <source>
        <dbReference type="ARBA" id="ARBA00023175"/>
    </source>
</evidence>
<organism evidence="13 14">
    <name type="scientific">Piliocolobus tephrosceles</name>
    <name type="common">Ugandan red Colobus</name>
    <dbReference type="NCBI Taxonomy" id="591936"/>
    <lineage>
        <taxon>Eukaryota</taxon>
        <taxon>Metazoa</taxon>
        <taxon>Chordata</taxon>
        <taxon>Craniata</taxon>
        <taxon>Vertebrata</taxon>
        <taxon>Euteleostomi</taxon>
        <taxon>Mammalia</taxon>
        <taxon>Eutheria</taxon>
        <taxon>Euarchontoglires</taxon>
        <taxon>Primates</taxon>
        <taxon>Haplorrhini</taxon>
        <taxon>Catarrhini</taxon>
        <taxon>Cercopithecidae</taxon>
        <taxon>Colobinae</taxon>
        <taxon>Piliocolobus</taxon>
    </lineage>
</organism>
<dbReference type="PROSITE" id="PS50067">
    <property type="entry name" value="KINESIN_MOTOR_2"/>
    <property type="match status" value="1"/>
</dbReference>
<keyword evidence="6" id="KW-0175">Coiled coil</keyword>
<dbReference type="GO" id="GO:0005524">
    <property type="term" value="F:ATP binding"/>
    <property type="evidence" value="ECO:0007669"/>
    <property type="project" value="UniProtKB-KW"/>
</dbReference>
<sequence length="874" mass="98346">MLDDKNQNGIVQLSLLKLFDLIKKKEYRNVKIIMSFLEVYNETIRDLLGKEKNKNLEVQEDIAEVKVSNLCEIEVKNYEQAMLLINEGIKNRKMSFTLANKVSSRSHAILQIYVFNETLDSNMNIINYKAKLCFVDLAGSERASATSNKGERFKEGSYINQSLLALANCINSLASNKNMSKVRVKYRDSKLTHLLKNSLEGNCLVVMIANINPSRKSFQESNNTLKYAFRARNIKLSATVQKKDNNETDIEKILKKNDILQKEYHLLLDKHNKLKKFYSKVKLLFQLFKNVNACYKKKDDAFKNMSKLELKQDISIYEQLIKIKLEEITNEVNNANLNENEKKLINICDSTMGQNLDYFIHNNLNMLNEKDDISWTMLEQICSKGHILNAKGGVKVKDSFFMNNMNDSTLKNENNLIKSIDNLVGNNFKKYNHAVLDAQSNVIASNGSVNTSNGKNKTNIENVVLADGRKMSNNYNCTTTNHDNSNTKGKIKYVANVDGDFGSGTNTTTTEKNQTDKKKKDNITDVVLKIKENTNDIRNDANVFKNGVIEKKNKYMNLSKSKNMHNIFNFKKNIHASLNDDEKKEHLQTLHNNLTDMQNSILFNTINKKIEDPSELTMIKQNVKQLLMQVNLNTNDFISLIDQVNIKKSVEQYGKPTSGQANTIQSNIDTSVFKANQITTINNNNITNEATNEKYTLDNSHTSIDEKKLQEDVDKSVNADGLQDLDVNVMTNKHNEGTGVSTGMGIGTGMDTETDTGTILDTSTSKILDTSTGTILDISTSTIPDTSTGTILDTSTSTIPDTSTGTILDTSTGTIPDTSTGTAITVENTIPNTNKDQPLTNNNDEFNNNKRKLNGSIDNLKHEHNDENTVSTQK</sequence>
<feature type="region of interest" description="Disordered" evidence="11">
    <location>
        <begin position="829"/>
        <end position="874"/>
    </location>
</feature>
<evidence type="ECO:0000256" key="5">
    <source>
        <dbReference type="ARBA" id="ARBA00022840"/>
    </source>
</evidence>
<evidence type="ECO:0000313" key="14">
    <source>
        <dbReference type="Proteomes" id="UP000694416"/>
    </source>
</evidence>
<evidence type="ECO:0000256" key="3">
    <source>
        <dbReference type="ARBA" id="ARBA00022701"/>
    </source>
</evidence>
<dbReference type="InterPro" id="IPR001752">
    <property type="entry name" value="Kinesin_motor_dom"/>
</dbReference>
<evidence type="ECO:0000256" key="11">
    <source>
        <dbReference type="SAM" id="MobiDB-lite"/>
    </source>
</evidence>
<keyword evidence="5 10" id="KW-0067">ATP-binding</keyword>
<dbReference type="Proteomes" id="UP000694416">
    <property type="component" value="Unplaced"/>
</dbReference>
<dbReference type="Ensembl" id="ENSPTET00000014576.1">
    <property type="protein sequence ID" value="ENSPTEP00000009580.1"/>
    <property type="gene ID" value="ENSPTEG00000010883.1"/>
</dbReference>
<name>A0A8C9LKH6_9PRIM</name>
<dbReference type="GO" id="GO:0008017">
    <property type="term" value="F:microtubule binding"/>
    <property type="evidence" value="ECO:0007669"/>
    <property type="project" value="InterPro"/>
</dbReference>
<protein>
    <recommendedName>
        <fullName evidence="10">Kinesin-like protein</fullName>
    </recommendedName>
</protein>
<dbReference type="Gene3D" id="3.40.850.10">
    <property type="entry name" value="Kinesin motor domain"/>
    <property type="match status" value="1"/>
</dbReference>
<comment type="similarity">
    <text evidence="9 10">Belongs to the TRAFAC class myosin-kinesin ATPase superfamily. Kinesin family.</text>
</comment>
<dbReference type="InterPro" id="IPR019821">
    <property type="entry name" value="Kinesin_motor_CS"/>
</dbReference>
<dbReference type="PRINTS" id="PR00380">
    <property type="entry name" value="KINESINHEAVY"/>
</dbReference>
<dbReference type="GO" id="GO:0005874">
    <property type="term" value="C:microtubule"/>
    <property type="evidence" value="ECO:0007669"/>
    <property type="project" value="UniProtKB-KW"/>
</dbReference>
<feature type="compositionally biased region" description="Polar residues" evidence="11">
    <location>
        <begin position="829"/>
        <end position="840"/>
    </location>
</feature>
<feature type="domain" description="Kinesin motor" evidence="12">
    <location>
        <begin position="1"/>
        <end position="234"/>
    </location>
</feature>
<dbReference type="SUPFAM" id="SSF52540">
    <property type="entry name" value="P-loop containing nucleoside triphosphate hydrolases"/>
    <property type="match status" value="1"/>
</dbReference>
<evidence type="ECO:0000256" key="9">
    <source>
        <dbReference type="PROSITE-ProRule" id="PRU00283"/>
    </source>
</evidence>
<evidence type="ECO:0000313" key="13">
    <source>
        <dbReference type="Ensembl" id="ENSPTEP00000009580.1"/>
    </source>
</evidence>
<evidence type="ECO:0000256" key="2">
    <source>
        <dbReference type="ARBA" id="ARBA00022490"/>
    </source>
</evidence>
<keyword evidence="14" id="KW-1185">Reference proteome</keyword>
<keyword evidence="7 10" id="KW-0505">Motor protein</keyword>
<dbReference type="InterPro" id="IPR027640">
    <property type="entry name" value="Kinesin-like_fam"/>
</dbReference>
<dbReference type="PANTHER" id="PTHR47968">
    <property type="entry name" value="CENTROMERE PROTEIN E"/>
    <property type="match status" value="1"/>
</dbReference>
<reference evidence="13" key="1">
    <citation type="submission" date="2025-08" db="UniProtKB">
        <authorList>
            <consortium name="Ensembl"/>
        </authorList>
    </citation>
    <scope>IDENTIFICATION</scope>
</reference>
<keyword evidence="4 10" id="KW-0547">Nucleotide-binding</keyword>
<evidence type="ECO:0000256" key="1">
    <source>
        <dbReference type="ARBA" id="ARBA00004245"/>
    </source>
</evidence>
<evidence type="ECO:0000256" key="10">
    <source>
        <dbReference type="RuleBase" id="RU000394"/>
    </source>
</evidence>
<dbReference type="SMART" id="SM00129">
    <property type="entry name" value="KISc"/>
    <property type="match status" value="1"/>
</dbReference>